<evidence type="ECO:0000313" key="5">
    <source>
        <dbReference type="EMBL" id="JAC77021.1"/>
    </source>
</evidence>
<dbReference type="AlphaFoldDB" id="A0A061S2K2"/>
<comment type="subcellular location">
    <subcellularLocation>
        <location evidence="1">Cytoplasm</location>
        <location evidence="1">Cytosol</location>
    </subcellularLocation>
</comment>
<dbReference type="PANTHER" id="PTHR12875:SF0">
    <property type="entry name" value="GOLGI TO ER TRAFFIC PROTEIN 4 HOMOLOG"/>
    <property type="match status" value="1"/>
</dbReference>
<evidence type="ECO:0000256" key="2">
    <source>
        <dbReference type="ARBA" id="ARBA00005351"/>
    </source>
</evidence>
<accession>A0A061S2K2</accession>
<proteinExistence type="inferred from homology"/>
<dbReference type="InterPro" id="IPR007317">
    <property type="entry name" value="GET4"/>
</dbReference>
<dbReference type="Gene3D" id="1.25.40.10">
    <property type="entry name" value="Tetratricopeptide repeat domain"/>
    <property type="match status" value="1"/>
</dbReference>
<name>A0A061S2K2_9CHLO</name>
<sequence>MSQRSTNIDKTLSKLRTSVAEGAFYEAQQMFKTVYARYRNKKAREDSYKLAEEGAILQLREGQLTCGIELAMLLVESYIEDSAAATQESLDRLLSVHSAFPEPETSAVPVCGRVDNAADGTGTASGWPVKECVKFLMSGVKWIKRCGTPEQSQLLHRKAADYIWKCLGWQGFGWATTHYIRGDSMESFAAALISCMAEGRADEEDLFISRACLQILAVATPGRAAEQLESCEVLLGAISVFRGGLPLPETPLMHFTTFLLKALKANSRELEQMLREKYAPALERDPMLETLIARVEQVYLGIEPPSRGGMGELIGDLMRGLFSAEL</sequence>
<reference evidence="5" key="1">
    <citation type="submission" date="2014-05" db="EMBL/GenBank/DDBJ databases">
        <title>The transcriptome of the halophilic microalga Tetraselmis sp. GSL018 isolated from the Great Salt Lake, Utah.</title>
        <authorList>
            <person name="Jinkerson R.E."/>
            <person name="D'Adamo S."/>
            <person name="Posewitz M.C."/>
        </authorList>
    </citation>
    <scope>NUCLEOTIDE SEQUENCE</scope>
    <source>
        <strain evidence="5">GSL018</strain>
    </source>
</reference>
<dbReference type="Pfam" id="PF04190">
    <property type="entry name" value="GET4"/>
    <property type="match status" value="1"/>
</dbReference>
<organism evidence="5">
    <name type="scientific">Tetraselmis sp. GSL018</name>
    <dbReference type="NCBI Taxonomy" id="582737"/>
    <lineage>
        <taxon>Eukaryota</taxon>
        <taxon>Viridiplantae</taxon>
        <taxon>Chlorophyta</taxon>
        <taxon>core chlorophytes</taxon>
        <taxon>Chlorodendrophyceae</taxon>
        <taxon>Chlorodendrales</taxon>
        <taxon>Chlorodendraceae</taxon>
        <taxon>Tetraselmis</taxon>
    </lineage>
</organism>
<dbReference type="PANTHER" id="PTHR12875">
    <property type="entry name" value="GOLGI TO ER TRAFFIC PROTEIN 4 HOMOLOG"/>
    <property type="match status" value="1"/>
</dbReference>
<dbReference type="GO" id="GO:0045048">
    <property type="term" value="P:protein insertion into ER membrane"/>
    <property type="evidence" value="ECO:0007669"/>
    <property type="project" value="InterPro"/>
</dbReference>
<dbReference type="InterPro" id="IPR011990">
    <property type="entry name" value="TPR-like_helical_dom_sf"/>
</dbReference>
<dbReference type="GO" id="GO:0005829">
    <property type="term" value="C:cytosol"/>
    <property type="evidence" value="ECO:0007669"/>
    <property type="project" value="UniProtKB-SubCell"/>
</dbReference>
<gene>
    <name evidence="5" type="ORF">TSPGSL018_18680</name>
</gene>
<evidence type="ECO:0000256" key="3">
    <source>
        <dbReference type="ARBA" id="ARBA00022448"/>
    </source>
</evidence>
<keyword evidence="3" id="KW-0813">Transport</keyword>
<keyword evidence="4" id="KW-0963">Cytoplasm</keyword>
<dbReference type="EMBL" id="GBEZ01008524">
    <property type="protein sequence ID" value="JAC77021.1"/>
    <property type="molecule type" value="Transcribed_RNA"/>
</dbReference>
<protein>
    <submittedName>
        <fullName evidence="5">Golgi to er traffic protein 4</fullName>
    </submittedName>
</protein>
<comment type="similarity">
    <text evidence="2">Belongs to the GET4 family.</text>
</comment>
<evidence type="ECO:0000256" key="1">
    <source>
        <dbReference type="ARBA" id="ARBA00004514"/>
    </source>
</evidence>
<evidence type="ECO:0000256" key="4">
    <source>
        <dbReference type="ARBA" id="ARBA00022490"/>
    </source>
</evidence>
<dbReference type="FunFam" id="1.25.40.10:FF:000060">
    <property type="entry name" value="Golgi to ER traffic protein 4 homolog"/>
    <property type="match status" value="1"/>
</dbReference>